<proteinExistence type="inferred from homology"/>
<feature type="compositionally biased region" description="Low complexity" evidence="2">
    <location>
        <begin position="12"/>
        <end position="26"/>
    </location>
</feature>
<protein>
    <submittedName>
        <fullName evidence="5">PucR family transcriptional regulator</fullName>
    </submittedName>
</protein>
<gene>
    <name evidence="5" type="ORF">ACFQ34_26800</name>
</gene>
<dbReference type="PANTHER" id="PTHR33744:SF7">
    <property type="entry name" value="PUCR FAMILY TRANSCRIPTIONAL REGULATOR"/>
    <property type="match status" value="1"/>
</dbReference>
<accession>A0ABW3VS00</accession>
<feature type="compositionally biased region" description="Basic and acidic residues" evidence="2">
    <location>
        <begin position="314"/>
        <end position="332"/>
    </location>
</feature>
<dbReference type="Gene3D" id="1.10.10.2840">
    <property type="entry name" value="PucR C-terminal helix-turn-helix domain"/>
    <property type="match status" value="1"/>
</dbReference>
<sequence length="505" mass="52174">MTSPASGRADPGTRARPTTPAGPRAAVSPATLRRLELAAGGIAGACLAAMDRRQPWFRKLPAALRSGVQLVTQTGVANFVGWLVATGAGHPTAPATDPPAAGPGSVRPRRGRPDGVQADDTRPEDAEPESAGAGSGSVRLTAEAFRIAPRDLARRLTLRQTVELVRVATDVLEERLPPLAADDAEFRVLSEAVLRFGREVAFAAATAYAGAAEDRGAWDARLEALVVDGVVRGDAGDELISRASALGWDPAGAVRVLVGSPPAEHAAERLGELRRRAGRAGRSVLVGAQGNRLVVLLSCAGDGEPDTGPGNGDRSGDRPGDRHGDRHGDRNGDGLDAVLAALALDFGDGPLVVGPLAPDLATAHASARDALAGLRAAPGWPEAPRPVPADELLPERAFSGDAAAHRRLVETIVAPLADAGGELLRTLAAYLEGGSSLEGCARTLFVHPNTVRYRLRRVSELTGRTPTDPRDALVLRAALLAARMARAEAGPEASGEPAARPPDAP</sequence>
<dbReference type="Proteomes" id="UP001597182">
    <property type="component" value="Unassembled WGS sequence"/>
</dbReference>
<feature type="region of interest" description="Disordered" evidence="2">
    <location>
        <begin position="300"/>
        <end position="332"/>
    </location>
</feature>
<evidence type="ECO:0000313" key="5">
    <source>
        <dbReference type="EMBL" id="MFD1236914.1"/>
    </source>
</evidence>
<dbReference type="InterPro" id="IPR041522">
    <property type="entry name" value="CdaR_GGDEF"/>
</dbReference>
<feature type="domain" description="PucR C-terminal helix-turn-helix" evidence="3">
    <location>
        <begin position="423"/>
        <end position="481"/>
    </location>
</feature>
<dbReference type="InterPro" id="IPR051448">
    <property type="entry name" value="CdaR-like_regulators"/>
</dbReference>
<feature type="compositionally biased region" description="Low complexity" evidence="2">
    <location>
        <begin position="486"/>
        <end position="498"/>
    </location>
</feature>
<name>A0ABW3VS00_9PSEU</name>
<dbReference type="InterPro" id="IPR025736">
    <property type="entry name" value="PucR_C-HTH_dom"/>
</dbReference>
<feature type="domain" description="CdaR GGDEF-like" evidence="4">
    <location>
        <begin position="233"/>
        <end position="376"/>
    </location>
</feature>
<comment type="similarity">
    <text evidence="1">Belongs to the CdaR family.</text>
</comment>
<dbReference type="RefSeq" id="WP_346091874.1">
    <property type="nucleotide sequence ID" value="NZ_BAABKS010000042.1"/>
</dbReference>
<feature type="region of interest" description="Disordered" evidence="2">
    <location>
        <begin position="90"/>
        <end position="137"/>
    </location>
</feature>
<feature type="region of interest" description="Disordered" evidence="2">
    <location>
        <begin position="1"/>
        <end position="27"/>
    </location>
</feature>
<reference evidence="6" key="1">
    <citation type="journal article" date="2019" name="Int. J. Syst. Evol. Microbiol.">
        <title>The Global Catalogue of Microorganisms (GCM) 10K type strain sequencing project: providing services to taxonomists for standard genome sequencing and annotation.</title>
        <authorList>
            <consortium name="The Broad Institute Genomics Platform"/>
            <consortium name="The Broad Institute Genome Sequencing Center for Infectious Disease"/>
            <person name="Wu L."/>
            <person name="Ma J."/>
        </authorList>
    </citation>
    <scope>NUCLEOTIDE SEQUENCE [LARGE SCALE GENOMIC DNA]</scope>
    <source>
        <strain evidence="6">CCUG 49018</strain>
    </source>
</reference>
<evidence type="ECO:0000256" key="1">
    <source>
        <dbReference type="ARBA" id="ARBA00006754"/>
    </source>
</evidence>
<evidence type="ECO:0000259" key="3">
    <source>
        <dbReference type="Pfam" id="PF13556"/>
    </source>
</evidence>
<dbReference type="Pfam" id="PF17853">
    <property type="entry name" value="GGDEF_2"/>
    <property type="match status" value="1"/>
</dbReference>
<dbReference type="Pfam" id="PF13556">
    <property type="entry name" value="HTH_30"/>
    <property type="match status" value="1"/>
</dbReference>
<evidence type="ECO:0000256" key="2">
    <source>
        <dbReference type="SAM" id="MobiDB-lite"/>
    </source>
</evidence>
<dbReference type="InterPro" id="IPR042070">
    <property type="entry name" value="PucR_C-HTH_sf"/>
</dbReference>
<comment type="caution">
    <text evidence="5">The sequence shown here is derived from an EMBL/GenBank/DDBJ whole genome shotgun (WGS) entry which is preliminary data.</text>
</comment>
<feature type="region of interest" description="Disordered" evidence="2">
    <location>
        <begin position="486"/>
        <end position="505"/>
    </location>
</feature>
<organism evidence="5 6">
    <name type="scientific">Pseudonocardia benzenivorans</name>
    <dbReference type="NCBI Taxonomy" id="228005"/>
    <lineage>
        <taxon>Bacteria</taxon>
        <taxon>Bacillati</taxon>
        <taxon>Actinomycetota</taxon>
        <taxon>Actinomycetes</taxon>
        <taxon>Pseudonocardiales</taxon>
        <taxon>Pseudonocardiaceae</taxon>
        <taxon>Pseudonocardia</taxon>
    </lineage>
</organism>
<evidence type="ECO:0000259" key="4">
    <source>
        <dbReference type="Pfam" id="PF17853"/>
    </source>
</evidence>
<dbReference type="EMBL" id="JBHTMB010000248">
    <property type="protein sequence ID" value="MFD1236914.1"/>
    <property type="molecule type" value="Genomic_DNA"/>
</dbReference>
<dbReference type="PANTHER" id="PTHR33744">
    <property type="entry name" value="CARBOHYDRATE DIACID REGULATOR"/>
    <property type="match status" value="1"/>
</dbReference>
<evidence type="ECO:0000313" key="6">
    <source>
        <dbReference type="Proteomes" id="UP001597182"/>
    </source>
</evidence>
<keyword evidence="6" id="KW-1185">Reference proteome</keyword>